<dbReference type="GO" id="GO:0005549">
    <property type="term" value="F:odorant binding"/>
    <property type="evidence" value="ECO:0007669"/>
    <property type="project" value="InterPro"/>
</dbReference>
<dbReference type="GO" id="GO:0007165">
    <property type="term" value="P:signal transduction"/>
    <property type="evidence" value="ECO:0007669"/>
    <property type="project" value="UniProtKB-KW"/>
</dbReference>
<evidence type="ECO:0000256" key="4">
    <source>
        <dbReference type="ARBA" id="ARBA00022725"/>
    </source>
</evidence>
<keyword evidence="7 9" id="KW-0675">Receptor</keyword>
<reference evidence="10" key="2">
    <citation type="journal article" date="2015" name="Int. J. Biol. Sci.">
        <title>Identification and Expression Analysis of Putative Chemosensory Receptor Genes in Microplitis mediator by Antennal Transcriptome Screening.</title>
        <authorList>
            <person name="Wang S.N."/>
            <person name="Peng Y."/>
            <person name="Lu Z.Y."/>
            <person name="Dhiloo K.H."/>
            <person name="Gu S.H."/>
            <person name="Li R.J."/>
            <person name="Zhou J.J."/>
            <person name="Zhang Y.J."/>
            <person name="Guo Y.Y."/>
        </authorList>
    </citation>
    <scope>NUCLEOTIDE SEQUENCE</scope>
</reference>
<dbReference type="InterPro" id="IPR004117">
    <property type="entry name" value="7tm6_olfct_rcpt"/>
</dbReference>
<feature type="transmembrane region" description="Helical" evidence="9">
    <location>
        <begin position="61"/>
        <end position="80"/>
    </location>
</feature>
<gene>
    <name evidence="10" type="primary">OR19</name>
</gene>
<evidence type="ECO:0000256" key="2">
    <source>
        <dbReference type="ARBA" id="ARBA00022606"/>
    </source>
</evidence>
<evidence type="ECO:0000313" key="10">
    <source>
        <dbReference type="EMBL" id="AKO89983.1"/>
    </source>
</evidence>
<evidence type="ECO:0000256" key="3">
    <source>
        <dbReference type="ARBA" id="ARBA00022692"/>
    </source>
</evidence>
<feature type="transmembrane region" description="Helical" evidence="9">
    <location>
        <begin position="176"/>
        <end position="195"/>
    </location>
</feature>
<reference evidence="10" key="1">
    <citation type="submission" date="2014-10" db="EMBL/GenBank/DDBJ databases">
        <authorList>
            <person name="Wang S."/>
            <person name="Zhang Y."/>
        </authorList>
    </citation>
    <scope>NUCLEOTIDE SEQUENCE</scope>
</reference>
<accession>A0A0H4KBK4</accession>
<proteinExistence type="evidence at transcript level"/>
<comment type="subcellular location">
    <subcellularLocation>
        <location evidence="9">Cell membrane</location>
        <topology evidence="9">Multi-pass membrane protein</topology>
    </subcellularLocation>
    <subcellularLocation>
        <location evidence="1">Membrane</location>
        <topology evidence="1">Multi-pass membrane protein</topology>
    </subcellularLocation>
</comment>
<protein>
    <recommendedName>
        <fullName evidence="9">Odorant receptor</fullName>
    </recommendedName>
</protein>
<evidence type="ECO:0000256" key="9">
    <source>
        <dbReference type="RuleBase" id="RU351113"/>
    </source>
</evidence>
<keyword evidence="3 9" id="KW-0812">Transmembrane</keyword>
<dbReference type="EMBL" id="KM979235">
    <property type="protein sequence ID" value="AKO89983.1"/>
    <property type="molecule type" value="mRNA"/>
</dbReference>
<evidence type="ECO:0000256" key="5">
    <source>
        <dbReference type="ARBA" id="ARBA00022989"/>
    </source>
</evidence>
<comment type="similarity">
    <text evidence="9">Belongs to the insect chemoreceptor superfamily. Heteromeric odorant receptor channel (TC 1.A.69) family.</text>
</comment>
<evidence type="ECO:0000256" key="6">
    <source>
        <dbReference type="ARBA" id="ARBA00023136"/>
    </source>
</evidence>
<keyword evidence="4 9" id="KW-0552">Olfaction</keyword>
<keyword evidence="2 9" id="KW-0716">Sensory transduction</keyword>
<evidence type="ECO:0000256" key="1">
    <source>
        <dbReference type="ARBA" id="ARBA00004141"/>
    </source>
</evidence>
<keyword evidence="5 9" id="KW-1133">Transmembrane helix</keyword>
<feature type="transmembrane region" description="Helical" evidence="9">
    <location>
        <begin position="31"/>
        <end position="55"/>
    </location>
</feature>
<dbReference type="Pfam" id="PF02949">
    <property type="entry name" value="7tm_6"/>
    <property type="match status" value="1"/>
</dbReference>
<organism evidence="10">
    <name type="scientific">Microplitis mediator</name>
    <dbReference type="NCBI Taxonomy" id="375433"/>
    <lineage>
        <taxon>Eukaryota</taxon>
        <taxon>Metazoa</taxon>
        <taxon>Ecdysozoa</taxon>
        <taxon>Arthropoda</taxon>
        <taxon>Hexapoda</taxon>
        <taxon>Insecta</taxon>
        <taxon>Pterygota</taxon>
        <taxon>Neoptera</taxon>
        <taxon>Endopterygota</taxon>
        <taxon>Hymenoptera</taxon>
        <taxon>Apocrita</taxon>
        <taxon>Ichneumonoidea</taxon>
        <taxon>Braconidae</taxon>
        <taxon>Microgastrinae</taxon>
        <taxon>Microplitis</taxon>
    </lineage>
</organism>
<keyword evidence="8 9" id="KW-0807">Transducer</keyword>
<evidence type="ECO:0000256" key="7">
    <source>
        <dbReference type="ARBA" id="ARBA00023170"/>
    </source>
</evidence>
<sequence>MDVFEEPFYKMIKNFSHLIGQWPYQSSRKKFTIVTLIWIAFFMQFIPQIIAIVIHFDDRDVLFEAFSSMVIDFAFIIKYLNAIYRAGLMKELWESIRRDWTLLLNDVEKRTLQHHANLGNFFSMGYAGLAYMSTTIFVTEPIFPRIVNIFVETNETIPLKLALPLEYIIIDIDKHYWLILTITNIFVFNIIIVIISCDIVLITFVQHVCGLFAVVGCRLESTPFDENYLEGQKGEDFLSNSNDIPYKHLVSCIKGHKRALEYAERLERAYTLSNGIVSGLNAPVMSITGFLMITESSTIEQLLKYATFAISQMSHLFFLCFMSQRLADMSLRIQENIGNATWYNNSLKSQKLLVLMLMRSQVPCKLTAAKLMDLFIENFAVVVKTFASYITMLLSM</sequence>
<dbReference type="GO" id="GO:0005886">
    <property type="term" value="C:plasma membrane"/>
    <property type="evidence" value="ECO:0007669"/>
    <property type="project" value="UniProtKB-SubCell"/>
</dbReference>
<dbReference type="GO" id="GO:0004984">
    <property type="term" value="F:olfactory receptor activity"/>
    <property type="evidence" value="ECO:0007669"/>
    <property type="project" value="InterPro"/>
</dbReference>
<dbReference type="AlphaFoldDB" id="A0A0H4KBK4"/>
<evidence type="ECO:0000256" key="8">
    <source>
        <dbReference type="ARBA" id="ARBA00023224"/>
    </source>
</evidence>
<comment type="caution">
    <text evidence="9">Lacks conserved residue(s) required for the propagation of feature annotation.</text>
</comment>
<keyword evidence="6 9" id="KW-0472">Membrane</keyword>
<name>A0A0H4KBK4_9HYME</name>
<dbReference type="PANTHER" id="PTHR21137:SF43">
    <property type="entry name" value="ODORANT RECEPTOR 47A-RELATED"/>
    <property type="match status" value="1"/>
</dbReference>
<dbReference type="PANTHER" id="PTHR21137">
    <property type="entry name" value="ODORANT RECEPTOR"/>
    <property type="match status" value="1"/>
</dbReference>